<dbReference type="EMBL" id="CP013987">
    <property type="protein sequence ID" value="ALZ84495.1"/>
    <property type="molecule type" value="Genomic_DNA"/>
</dbReference>
<dbReference type="Proteomes" id="UP000064137">
    <property type="component" value="Chromosome"/>
</dbReference>
<gene>
    <name evidence="1" type="ORF">APT59_09880</name>
</gene>
<protein>
    <recommendedName>
        <fullName evidence="3">Phage-like protein</fullName>
    </recommendedName>
</protein>
<dbReference type="RefSeq" id="WP_059314687.1">
    <property type="nucleotide sequence ID" value="NZ_CP013987.1"/>
</dbReference>
<evidence type="ECO:0000313" key="1">
    <source>
        <dbReference type="EMBL" id="ALZ84495.1"/>
    </source>
</evidence>
<name>A0A0U4P6Q3_9PSED</name>
<reference evidence="1 2" key="1">
    <citation type="submission" date="2016-01" db="EMBL/GenBank/DDBJ databases">
        <title>Annotation of Pseudomonas oryzihabitans USDA-ARS-USMARC-56511.</title>
        <authorList>
            <person name="Harhay G.P."/>
            <person name="Harhay D.M."/>
            <person name="Smith T.P.L."/>
            <person name="Bono J.L."/>
            <person name="Heaton M.P."/>
            <person name="Clawson M.L."/>
            <person name="Chitko-Mckown C.G."/>
            <person name="Capik S.F."/>
            <person name="DeDonder K.D."/>
            <person name="Apley M.D."/>
            <person name="Lubbers B.V."/>
            <person name="White B.J."/>
            <person name="Larson R.L."/>
        </authorList>
    </citation>
    <scope>NUCLEOTIDE SEQUENCE [LARGE SCALE GENOMIC DNA]</scope>
    <source>
        <strain evidence="1 2">USDA-ARS-USMARC-56511</strain>
    </source>
</reference>
<evidence type="ECO:0000313" key="2">
    <source>
        <dbReference type="Proteomes" id="UP000064137"/>
    </source>
</evidence>
<dbReference type="KEGG" id="por:APT59_09880"/>
<sequence>MSYYRDTLSAVVRCLSAETIDNTSKQAWQKLYDAGYPEARGGSGLSPQEQRDMDCLLHARLHRQLSALDWAVLVAKYSTHKARKVDAIGFVIPRIESPAPRLFVSKAVTAWAIPELRGVEGRRSTDMIVLPKAFYCMNAWDPDARPEQTRRRWRGGIGKRCEELVTQALRRAEAVLTEEGLLAHIAA</sequence>
<dbReference type="AlphaFoldDB" id="A0A0U4P6Q3"/>
<accession>A0A0U4P6Q3</accession>
<evidence type="ECO:0008006" key="3">
    <source>
        <dbReference type="Google" id="ProtNLM"/>
    </source>
</evidence>
<proteinExistence type="predicted"/>
<dbReference type="OrthoDB" id="7005515at2"/>
<organism evidence="1 2">
    <name type="scientific">Pseudomonas oryzihabitans</name>
    <dbReference type="NCBI Taxonomy" id="47885"/>
    <lineage>
        <taxon>Bacteria</taxon>
        <taxon>Pseudomonadati</taxon>
        <taxon>Pseudomonadota</taxon>
        <taxon>Gammaproteobacteria</taxon>
        <taxon>Pseudomonadales</taxon>
        <taxon>Pseudomonadaceae</taxon>
        <taxon>Pseudomonas</taxon>
    </lineage>
</organism>